<evidence type="ECO:0000313" key="4">
    <source>
        <dbReference type="Proteomes" id="UP000664277"/>
    </source>
</evidence>
<feature type="region of interest" description="Disordered" evidence="1">
    <location>
        <begin position="50"/>
        <end position="108"/>
    </location>
</feature>
<sequence>MLRPHQSQQARQAQSVTAACLAFSAFWLSAPVFAQNDIANEERQSLRVDYKPLSADEEKQRQKNESFRKRRLASNTIEGEVSKDFEEQNSPDKQANKQDSKQDGNKAAADIKSIGSGAIKATKRIGKIPFNIARDIKSETSRMQEQWQEDLSAGEKPDLYAKSVSTAAALIYGIPTGVILGVVRGDKGKADLKQQAK</sequence>
<evidence type="ECO:0000256" key="2">
    <source>
        <dbReference type="SAM" id="SignalP"/>
    </source>
</evidence>
<keyword evidence="2" id="KW-0732">Signal</keyword>
<gene>
    <name evidence="3" type="ORF">J0M35_18390</name>
</gene>
<evidence type="ECO:0000256" key="1">
    <source>
        <dbReference type="SAM" id="MobiDB-lite"/>
    </source>
</evidence>
<feature type="compositionally biased region" description="Basic and acidic residues" evidence="1">
    <location>
        <begin position="94"/>
        <end position="104"/>
    </location>
</feature>
<feature type="compositionally biased region" description="Basic and acidic residues" evidence="1">
    <location>
        <begin position="50"/>
        <end position="67"/>
    </location>
</feature>
<protein>
    <submittedName>
        <fullName evidence="3">Uncharacterized protein</fullName>
    </submittedName>
</protein>
<feature type="chain" id="PRO_5035183722" evidence="2">
    <location>
        <begin position="35"/>
        <end position="197"/>
    </location>
</feature>
<dbReference type="EMBL" id="JAFLCK010000036">
    <property type="protein sequence ID" value="MBN8662345.1"/>
    <property type="molecule type" value="Genomic_DNA"/>
</dbReference>
<comment type="caution">
    <text evidence="3">The sequence shown here is derived from an EMBL/GenBank/DDBJ whole genome shotgun (WGS) entry which is preliminary data.</text>
</comment>
<proteinExistence type="predicted"/>
<feature type="signal peptide" evidence="2">
    <location>
        <begin position="1"/>
        <end position="34"/>
    </location>
</feature>
<accession>A0A8J7TP01</accession>
<reference evidence="3" key="1">
    <citation type="submission" date="2021-02" db="EMBL/GenBank/DDBJ databases">
        <title>Genome-Resolved Metagenomics of a Microbial Community Performing Photosynthetic Biological Nutrient Removal.</title>
        <authorList>
            <person name="Mcdaniel E.A."/>
        </authorList>
    </citation>
    <scope>NUCLEOTIDE SEQUENCE</scope>
    <source>
        <strain evidence="3">UWPOB_OBS1</strain>
    </source>
</reference>
<evidence type="ECO:0000313" key="3">
    <source>
        <dbReference type="EMBL" id="MBN8662345.1"/>
    </source>
</evidence>
<dbReference type="AlphaFoldDB" id="A0A8J7TP01"/>
<dbReference type="Proteomes" id="UP000664277">
    <property type="component" value="Unassembled WGS sequence"/>
</dbReference>
<organism evidence="3 4">
    <name type="scientific">Candidatus Obscuribacter phosphatis</name>
    <dbReference type="NCBI Taxonomy" id="1906157"/>
    <lineage>
        <taxon>Bacteria</taxon>
        <taxon>Bacillati</taxon>
        <taxon>Candidatus Melainabacteria</taxon>
        <taxon>Candidatus Obscuribacterales</taxon>
        <taxon>Candidatus Obscuribacteraceae</taxon>
        <taxon>Candidatus Obscuribacter</taxon>
    </lineage>
</organism>
<name>A0A8J7TP01_9BACT</name>